<dbReference type="Pfam" id="PF00266">
    <property type="entry name" value="Aminotran_5"/>
    <property type="match status" value="1"/>
</dbReference>
<accession>A0A432MP61</accession>
<dbReference type="InterPro" id="IPR015422">
    <property type="entry name" value="PyrdxlP-dep_Trfase_small"/>
</dbReference>
<comment type="similarity">
    <text evidence="2 8">Belongs to the class-V pyridoxal-phosphate-dependent aminotransferase family. Csd subfamily.</text>
</comment>
<dbReference type="EMBL" id="RYZH01000006">
    <property type="protein sequence ID" value="RUL88885.1"/>
    <property type="molecule type" value="Genomic_DNA"/>
</dbReference>
<comment type="catalytic activity">
    <reaction evidence="6 8">
        <text>(sulfur carrier)-H + L-cysteine = (sulfur carrier)-SH + L-alanine</text>
        <dbReference type="Rhea" id="RHEA:43892"/>
        <dbReference type="Rhea" id="RHEA-COMP:14737"/>
        <dbReference type="Rhea" id="RHEA-COMP:14739"/>
        <dbReference type="ChEBI" id="CHEBI:29917"/>
        <dbReference type="ChEBI" id="CHEBI:35235"/>
        <dbReference type="ChEBI" id="CHEBI:57972"/>
        <dbReference type="ChEBI" id="CHEBI:64428"/>
        <dbReference type="EC" id="2.8.1.7"/>
    </reaction>
</comment>
<dbReference type="Proteomes" id="UP000280296">
    <property type="component" value="Unassembled WGS sequence"/>
</dbReference>
<evidence type="ECO:0000256" key="2">
    <source>
        <dbReference type="ARBA" id="ARBA00010447"/>
    </source>
</evidence>
<evidence type="ECO:0000259" key="9">
    <source>
        <dbReference type="Pfam" id="PF00266"/>
    </source>
</evidence>
<dbReference type="RefSeq" id="WP_126724136.1">
    <property type="nucleotide sequence ID" value="NZ_RYZH01000006.1"/>
</dbReference>
<gene>
    <name evidence="10" type="ORF">TsocGM_04550</name>
</gene>
<dbReference type="OrthoDB" id="9804366at2"/>
<evidence type="ECO:0000256" key="7">
    <source>
        <dbReference type="RuleBase" id="RU004504"/>
    </source>
</evidence>
<dbReference type="InterPro" id="IPR015424">
    <property type="entry name" value="PyrdxlP-dep_Trfase"/>
</dbReference>
<evidence type="ECO:0000256" key="1">
    <source>
        <dbReference type="ARBA" id="ARBA00001933"/>
    </source>
</evidence>
<name>A0A432MP61_9BACT</name>
<dbReference type="InterPro" id="IPR015421">
    <property type="entry name" value="PyrdxlP-dep_Trfase_major"/>
</dbReference>
<comment type="cofactor">
    <cofactor evidence="1 7">
        <name>pyridoxal 5'-phosphate</name>
        <dbReference type="ChEBI" id="CHEBI:597326"/>
    </cofactor>
</comment>
<evidence type="ECO:0000313" key="11">
    <source>
        <dbReference type="Proteomes" id="UP000280296"/>
    </source>
</evidence>
<evidence type="ECO:0000256" key="3">
    <source>
        <dbReference type="ARBA" id="ARBA00012239"/>
    </source>
</evidence>
<dbReference type="CDD" id="cd06453">
    <property type="entry name" value="SufS_like"/>
    <property type="match status" value="1"/>
</dbReference>
<feature type="domain" description="Aminotransferase class V" evidence="9">
    <location>
        <begin position="32"/>
        <end position="402"/>
    </location>
</feature>
<dbReference type="PANTHER" id="PTHR43586">
    <property type="entry name" value="CYSTEINE DESULFURASE"/>
    <property type="match status" value="1"/>
</dbReference>
<dbReference type="AlphaFoldDB" id="A0A432MP61"/>
<keyword evidence="11" id="KW-1185">Reference proteome</keyword>
<dbReference type="GO" id="GO:0031071">
    <property type="term" value="F:cysteine desulfurase activity"/>
    <property type="evidence" value="ECO:0007669"/>
    <property type="project" value="UniProtKB-UniRule"/>
</dbReference>
<keyword evidence="4 8" id="KW-0808">Transferase</keyword>
<evidence type="ECO:0000313" key="10">
    <source>
        <dbReference type="EMBL" id="RUL88885.1"/>
    </source>
</evidence>
<dbReference type="InterPro" id="IPR010970">
    <property type="entry name" value="Cys_dSase_SufS"/>
</dbReference>
<keyword evidence="5 8" id="KW-0663">Pyridoxal phosphate</keyword>
<evidence type="ECO:0000256" key="8">
    <source>
        <dbReference type="RuleBase" id="RU004506"/>
    </source>
</evidence>
<dbReference type="InterPro" id="IPR020578">
    <property type="entry name" value="Aminotrans_V_PyrdxlP_BS"/>
</dbReference>
<dbReference type="PROSITE" id="PS00595">
    <property type="entry name" value="AA_TRANSFER_CLASS_5"/>
    <property type="match status" value="1"/>
</dbReference>
<proteinExistence type="inferred from homology"/>
<protein>
    <recommendedName>
        <fullName evidence="3 8">Cysteine desulfurase</fullName>
        <ecNumber evidence="3 8">2.8.1.7</ecNumber>
    </recommendedName>
</protein>
<dbReference type="SUPFAM" id="SSF53383">
    <property type="entry name" value="PLP-dependent transferases"/>
    <property type="match status" value="1"/>
</dbReference>
<dbReference type="GO" id="GO:0030170">
    <property type="term" value="F:pyridoxal phosphate binding"/>
    <property type="evidence" value="ECO:0007669"/>
    <property type="project" value="UniProtKB-UniRule"/>
</dbReference>
<dbReference type="NCBIfam" id="TIGR01979">
    <property type="entry name" value="sufS"/>
    <property type="match status" value="1"/>
</dbReference>
<dbReference type="EC" id="2.8.1.7" evidence="3 8"/>
<evidence type="ECO:0000256" key="4">
    <source>
        <dbReference type="ARBA" id="ARBA00022679"/>
    </source>
</evidence>
<comment type="function">
    <text evidence="8">Catalyzes the removal of elemental sulfur and selenium atoms from L-cysteine, L-cystine, L-selenocysteine, and L-selenocystine to produce L-alanine.</text>
</comment>
<dbReference type="Gene3D" id="3.40.640.10">
    <property type="entry name" value="Type I PLP-dependent aspartate aminotransferase-like (Major domain)"/>
    <property type="match status" value="1"/>
</dbReference>
<dbReference type="Gene3D" id="3.90.1150.10">
    <property type="entry name" value="Aspartate Aminotransferase, domain 1"/>
    <property type="match status" value="1"/>
</dbReference>
<dbReference type="GO" id="GO:0006534">
    <property type="term" value="P:cysteine metabolic process"/>
    <property type="evidence" value="ECO:0007669"/>
    <property type="project" value="UniProtKB-UniRule"/>
</dbReference>
<organism evidence="10 11">
    <name type="scientific">Tautonia sociabilis</name>
    <dbReference type="NCBI Taxonomy" id="2080755"/>
    <lineage>
        <taxon>Bacteria</taxon>
        <taxon>Pseudomonadati</taxon>
        <taxon>Planctomycetota</taxon>
        <taxon>Planctomycetia</taxon>
        <taxon>Isosphaerales</taxon>
        <taxon>Isosphaeraceae</taxon>
        <taxon>Tautonia</taxon>
    </lineage>
</organism>
<dbReference type="InterPro" id="IPR000192">
    <property type="entry name" value="Aminotrans_V_dom"/>
</dbReference>
<dbReference type="PANTHER" id="PTHR43586:SF8">
    <property type="entry name" value="CYSTEINE DESULFURASE 1, CHLOROPLASTIC"/>
    <property type="match status" value="1"/>
</dbReference>
<evidence type="ECO:0000256" key="5">
    <source>
        <dbReference type="ARBA" id="ARBA00022898"/>
    </source>
</evidence>
<comment type="caution">
    <text evidence="10">The sequence shown here is derived from an EMBL/GenBank/DDBJ whole genome shotgun (WGS) entry which is preliminary data.</text>
</comment>
<sequence>MATAVPTTPALDDLRADFPALDQEVRPGVRLTYLDNAATTLKPWPVIRAVQAFDAEYPANVHRGIHTLSERATEAYESAREKVARFIGAAEVEEVVWTRGTTEAINLIAQSWGRTFLKEGDEIVLSDLEHHANLIPWQMLAKERGVVLRFAEISDDGRLEPEAVERVLSDRTRVVAVTAMSNVLGTVVPLEPIVAMAHDRGAIVVVDGAQGVPHRAIDVGRLPVDFLAFSGHKMCGPTGIGVLYGRRELLEAMPPAWGGGSMVLRVSREGAEWNELPYKFEPGTPPIAQAIGLGAAVDYLSRLDSEAVASHERSLMEYAHRRLAEVGGVRILGPEPEYKGGILGMDVEGVHPHDLAQLLDRHGVAVRAGQHCAMPLHHRLGLPATARASAYLYNTTDDFDRLAEAIADARRLLHDRRPRRPA</sequence>
<evidence type="ECO:0000256" key="6">
    <source>
        <dbReference type="ARBA" id="ARBA00050776"/>
    </source>
</evidence>
<reference evidence="10 11" key="1">
    <citation type="submission" date="2018-12" db="EMBL/GenBank/DDBJ databases">
        <authorList>
            <person name="Toschakov S.V."/>
        </authorList>
    </citation>
    <scope>NUCLEOTIDE SEQUENCE [LARGE SCALE GENOMIC DNA]</scope>
    <source>
        <strain evidence="10 11">GM2012</strain>
    </source>
</reference>
<reference evidence="10 11" key="2">
    <citation type="submission" date="2019-01" db="EMBL/GenBank/DDBJ databases">
        <title>Tautonia sociabilis, a novel thermotolerant planctomycete of Isosphaeraceae family, isolated from a 4000 m deep subterranean habitat.</title>
        <authorList>
            <person name="Kovaleva O.L."/>
            <person name="Elcheninov A.G."/>
            <person name="Van Heerden E."/>
            <person name="Toshchakov S.V."/>
            <person name="Novikov A."/>
            <person name="Bonch-Osmolovskaya E.A."/>
            <person name="Kublanov I.V."/>
        </authorList>
    </citation>
    <scope>NUCLEOTIDE SEQUENCE [LARGE SCALE GENOMIC DNA]</scope>
    <source>
        <strain evidence="10 11">GM2012</strain>
    </source>
</reference>